<evidence type="ECO:0000313" key="3">
    <source>
        <dbReference type="EMBL" id="GHI83938.1"/>
    </source>
</evidence>
<accession>A0A919GSS7</accession>
<organism evidence="3 4">
    <name type="scientific">Streptomyces xanthophaeus</name>
    <dbReference type="NCBI Taxonomy" id="67385"/>
    <lineage>
        <taxon>Bacteria</taxon>
        <taxon>Bacillati</taxon>
        <taxon>Actinomycetota</taxon>
        <taxon>Actinomycetes</taxon>
        <taxon>Kitasatosporales</taxon>
        <taxon>Streptomycetaceae</taxon>
        <taxon>Streptomyces</taxon>
    </lineage>
</organism>
<dbReference type="EMBL" id="BNEE01000004">
    <property type="protein sequence ID" value="GHI83938.1"/>
    <property type="molecule type" value="Genomic_DNA"/>
</dbReference>
<dbReference type="OrthoDB" id="4147502at2"/>
<protein>
    <submittedName>
        <fullName evidence="3">Uncharacterized protein</fullName>
    </submittedName>
</protein>
<keyword evidence="2" id="KW-1133">Transmembrane helix</keyword>
<feature type="compositionally biased region" description="Basic and acidic residues" evidence="1">
    <location>
        <begin position="1"/>
        <end position="29"/>
    </location>
</feature>
<dbReference type="RefSeq" id="WP_031141848.1">
    <property type="nucleotide sequence ID" value="NZ_BNEE01000004.1"/>
</dbReference>
<feature type="region of interest" description="Disordered" evidence="1">
    <location>
        <begin position="87"/>
        <end position="130"/>
    </location>
</feature>
<keyword evidence="4" id="KW-1185">Reference proteome</keyword>
<gene>
    <name evidence="3" type="ORF">Sxan_13020</name>
</gene>
<feature type="compositionally biased region" description="Low complexity" evidence="1">
    <location>
        <begin position="30"/>
        <end position="42"/>
    </location>
</feature>
<evidence type="ECO:0000256" key="1">
    <source>
        <dbReference type="SAM" id="MobiDB-lite"/>
    </source>
</evidence>
<keyword evidence="2" id="KW-0472">Membrane</keyword>
<feature type="transmembrane region" description="Helical" evidence="2">
    <location>
        <begin position="60"/>
        <end position="81"/>
    </location>
</feature>
<sequence length="247" mass="25836">MTDELRDRLRESAQAHLPDRARMLARVERGTAAAGPGAARGRTGARARARTRPLSWPKTLLASLATAGTLAVSALAVVAVVHTPDPPHDPPAAAVAPSTSSAPSAPGPSAPPMQGSRTEDGPLWSDGSVDPHSNAYWAQSNVTLKAGQPLTALVVELRIALTEGVEDTGSWRTRPAADFDLSARREGGFLVYRWTLKPGRTVPPGEHVFAGQYDHAVGGRDAKDDTYRIDATAGPTAGAAAVWGDFA</sequence>
<evidence type="ECO:0000313" key="4">
    <source>
        <dbReference type="Proteomes" id="UP000600026"/>
    </source>
</evidence>
<evidence type="ECO:0000256" key="2">
    <source>
        <dbReference type="SAM" id="Phobius"/>
    </source>
</evidence>
<dbReference type="AlphaFoldDB" id="A0A919GSS7"/>
<reference evidence="3" key="1">
    <citation type="submission" date="2020-09" db="EMBL/GenBank/DDBJ databases">
        <title>Whole genome shotgun sequence of Streptomyces xanthophaeus NBRC 12829.</title>
        <authorList>
            <person name="Komaki H."/>
            <person name="Tamura T."/>
        </authorList>
    </citation>
    <scope>NUCLEOTIDE SEQUENCE</scope>
    <source>
        <strain evidence="3">NBRC 12829</strain>
    </source>
</reference>
<name>A0A919GSS7_9ACTN</name>
<feature type="region of interest" description="Disordered" evidence="1">
    <location>
        <begin position="1"/>
        <end position="51"/>
    </location>
</feature>
<dbReference type="Proteomes" id="UP000600026">
    <property type="component" value="Unassembled WGS sequence"/>
</dbReference>
<proteinExistence type="predicted"/>
<keyword evidence="2" id="KW-0812">Transmembrane</keyword>
<feature type="compositionally biased region" description="Low complexity" evidence="1">
    <location>
        <begin position="91"/>
        <end position="104"/>
    </location>
</feature>
<comment type="caution">
    <text evidence="3">The sequence shown here is derived from an EMBL/GenBank/DDBJ whole genome shotgun (WGS) entry which is preliminary data.</text>
</comment>